<dbReference type="AlphaFoldDB" id="A0A804L5P4"/>
<proteinExistence type="predicted"/>
<evidence type="ECO:0000313" key="1">
    <source>
        <dbReference type="EnsemblPlants" id="Ma11_p08460.1"/>
    </source>
</evidence>
<dbReference type="Proteomes" id="UP000012960">
    <property type="component" value="Unplaced"/>
</dbReference>
<accession>A0A804L5P4</accession>
<dbReference type="InParanoid" id="A0A804L5P4"/>
<sequence>MLHSIRTPRRSIDWNPSRCTYEKESKEEDKYRLLGKQLAIDASFEPVMAGRPSLLWNHKHLVS</sequence>
<dbReference type="EnsemblPlants" id="Ma11_t08460.1">
    <property type="protein sequence ID" value="Ma11_p08460.1"/>
    <property type="gene ID" value="Ma11_g08460"/>
</dbReference>
<name>A0A804L5P4_MUSAM</name>
<dbReference type="Gramene" id="Ma11_t08460.1">
    <property type="protein sequence ID" value="Ma11_p08460.1"/>
    <property type="gene ID" value="Ma11_g08460"/>
</dbReference>
<keyword evidence="2" id="KW-1185">Reference proteome</keyword>
<evidence type="ECO:0000313" key="2">
    <source>
        <dbReference type="Proteomes" id="UP000012960"/>
    </source>
</evidence>
<reference evidence="1" key="1">
    <citation type="submission" date="2021-05" db="UniProtKB">
        <authorList>
            <consortium name="EnsemblPlants"/>
        </authorList>
    </citation>
    <scope>IDENTIFICATION</scope>
    <source>
        <strain evidence="1">subsp. malaccensis</strain>
    </source>
</reference>
<organism evidence="1 2">
    <name type="scientific">Musa acuminata subsp. malaccensis</name>
    <name type="common">Wild banana</name>
    <name type="synonym">Musa malaccensis</name>
    <dbReference type="NCBI Taxonomy" id="214687"/>
    <lineage>
        <taxon>Eukaryota</taxon>
        <taxon>Viridiplantae</taxon>
        <taxon>Streptophyta</taxon>
        <taxon>Embryophyta</taxon>
        <taxon>Tracheophyta</taxon>
        <taxon>Spermatophyta</taxon>
        <taxon>Magnoliopsida</taxon>
        <taxon>Liliopsida</taxon>
        <taxon>Zingiberales</taxon>
        <taxon>Musaceae</taxon>
        <taxon>Musa</taxon>
    </lineage>
</organism>
<protein>
    <submittedName>
        <fullName evidence="1">Uncharacterized protein</fullName>
    </submittedName>
</protein>